<proteinExistence type="predicted"/>
<name>A0A951IVJ1_9BACT</name>
<protein>
    <submittedName>
        <fullName evidence="1">Uncharacterized protein</fullName>
    </submittedName>
</protein>
<accession>A0A951IVJ1</accession>
<dbReference type="Proteomes" id="UP000727490">
    <property type="component" value="Unassembled WGS sequence"/>
</dbReference>
<keyword evidence="2" id="KW-1185">Reference proteome</keyword>
<organism evidence="1 2">
    <name type="scientific">Arthrospiribacter ruber</name>
    <dbReference type="NCBI Taxonomy" id="2487934"/>
    <lineage>
        <taxon>Bacteria</taxon>
        <taxon>Pseudomonadati</taxon>
        <taxon>Bacteroidota</taxon>
        <taxon>Cytophagia</taxon>
        <taxon>Cytophagales</taxon>
        <taxon>Cyclobacteriaceae</taxon>
        <taxon>Arthrospiribacter</taxon>
    </lineage>
</organism>
<dbReference type="AlphaFoldDB" id="A0A951IVJ1"/>
<dbReference type="EMBL" id="RPHB01000001">
    <property type="protein sequence ID" value="MBW3466398.1"/>
    <property type="molecule type" value="Genomic_DNA"/>
</dbReference>
<reference evidence="1 2" key="1">
    <citation type="journal article" date="2020" name="Syst. Appl. Microbiol.">
        <title>Arthrospiribacter ruber gen. nov., sp. nov., a novel bacterium isolated from Arthrospira cultures.</title>
        <authorList>
            <person name="Waleron M."/>
            <person name="Misztak A."/>
            <person name="Waleron M.M."/>
            <person name="Furmaniak M."/>
            <person name="Mrozik A."/>
            <person name="Waleron K."/>
        </authorList>
    </citation>
    <scope>NUCLEOTIDE SEQUENCE [LARGE SCALE GENOMIC DNA]</scope>
    <source>
        <strain evidence="1 2">DPMB0001</strain>
    </source>
</reference>
<sequence length="161" mass="19705">MILADHYYKISHTQKPYVLEIENWKFDTEKYFSWVAEKKAKVYCKMFFPLGLFEVERHVVKEQHRTTSFYLFMLDKEVFAFWHKKYDYGRDRLSVIEEDIFPAGMFIEPILKNEEEPILVKGPENQILYVEKFVHTHLFYIRDQEKFNQLIRQIKDLKILP</sequence>
<evidence type="ECO:0000313" key="1">
    <source>
        <dbReference type="EMBL" id="MBW3466398.1"/>
    </source>
</evidence>
<gene>
    <name evidence="1" type="ORF">EGN73_01035</name>
</gene>
<dbReference type="RefSeq" id="WP_219286232.1">
    <property type="nucleotide sequence ID" value="NZ_RPHB01000001.1"/>
</dbReference>
<evidence type="ECO:0000313" key="2">
    <source>
        <dbReference type="Proteomes" id="UP000727490"/>
    </source>
</evidence>
<comment type="caution">
    <text evidence="1">The sequence shown here is derived from an EMBL/GenBank/DDBJ whole genome shotgun (WGS) entry which is preliminary data.</text>
</comment>